<accession>A0A8S2HNS4</accession>
<evidence type="ECO:0000256" key="2">
    <source>
        <dbReference type="SAM" id="MobiDB-lite"/>
    </source>
</evidence>
<feature type="region of interest" description="Disordered" evidence="2">
    <location>
        <begin position="220"/>
        <end position="249"/>
    </location>
</feature>
<dbReference type="InterPro" id="IPR035979">
    <property type="entry name" value="RBD_domain_sf"/>
</dbReference>
<protein>
    <submittedName>
        <fullName evidence="4">Uncharacterized protein</fullName>
    </submittedName>
</protein>
<dbReference type="SUPFAM" id="SSF54928">
    <property type="entry name" value="RNA-binding domain, RBD"/>
    <property type="match status" value="1"/>
</dbReference>
<sequence length="460" mass="52410">FNTVEISYLPSHITNNDIESIFNAKFGNVDNPIVMGVHLVQHNLGQTSANVLPVTNRNPNGIGTAYVEFLSNDVAQMCVHKCKAQPLYKPVLIKPYIASQPPVIPITAEFLDSHSDQYPVAEAWSNYYKSLEKIEQQAMEEFKIAQLEVECELLEKESERLKIAAISKRQQTQQARDLDAHFHAWAESGVQSTAAGILLDSFTTSKGLSQTIFQCSVSQSSGSTEDVPVQKDEAASPRSFTVDQKSESATKAHMISHAMKNYLTRAREKQKILDDKIHEYEIGRRHLARMMGEDPEAFDQNKIDDALNYLMPSGLLDERARPKMRNVAIKLEQLKKQEQRMQLQGIAPDYSKNDEFGYTNWITKEKLEEILLEKLMAEDYKIFLQCLNRLIKHPLAFKEKEFINDFRTKVEDSVIRPNVEPLRYDVNGRPYQIATGECTRLFSKNESEKAVEYTLGQISI</sequence>
<feature type="coiled-coil region" evidence="1">
    <location>
        <begin position="137"/>
        <end position="164"/>
    </location>
</feature>
<gene>
    <name evidence="3" type="ORF">OVA965_LOCUS8795</name>
    <name evidence="4" type="ORF">TMI583_LOCUS8793</name>
</gene>
<proteinExistence type="predicted"/>
<name>A0A8S2HNS4_9BILA</name>
<comment type="caution">
    <text evidence="4">The sequence shown here is derived from an EMBL/GenBank/DDBJ whole genome shotgun (WGS) entry which is preliminary data.</text>
</comment>
<keyword evidence="1" id="KW-0175">Coiled coil</keyword>
<evidence type="ECO:0000256" key="1">
    <source>
        <dbReference type="SAM" id="Coils"/>
    </source>
</evidence>
<dbReference type="EMBL" id="CAJOBA010003014">
    <property type="protein sequence ID" value="CAF3667652.1"/>
    <property type="molecule type" value="Genomic_DNA"/>
</dbReference>
<reference evidence="4" key="1">
    <citation type="submission" date="2021-02" db="EMBL/GenBank/DDBJ databases">
        <authorList>
            <person name="Nowell W R."/>
        </authorList>
    </citation>
    <scope>NUCLEOTIDE SEQUENCE</scope>
</reference>
<evidence type="ECO:0000313" key="3">
    <source>
        <dbReference type="EMBL" id="CAF0884454.1"/>
    </source>
</evidence>
<dbReference type="Proteomes" id="UP000677228">
    <property type="component" value="Unassembled WGS sequence"/>
</dbReference>
<feature type="non-terminal residue" evidence="4">
    <location>
        <position position="1"/>
    </location>
</feature>
<dbReference type="Proteomes" id="UP000682733">
    <property type="component" value="Unassembled WGS sequence"/>
</dbReference>
<evidence type="ECO:0000313" key="5">
    <source>
        <dbReference type="Proteomes" id="UP000682733"/>
    </source>
</evidence>
<organism evidence="4 5">
    <name type="scientific">Didymodactylos carnosus</name>
    <dbReference type="NCBI Taxonomy" id="1234261"/>
    <lineage>
        <taxon>Eukaryota</taxon>
        <taxon>Metazoa</taxon>
        <taxon>Spiralia</taxon>
        <taxon>Gnathifera</taxon>
        <taxon>Rotifera</taxon>
        <taxon>Eurotatoria</taxon>
        <taxon>Bdelloidea</taxon>
        <taxon>Philodinida</taxon>
        <taxon>Philodinidae</taxon>
        <taxon>Didymodactylos</taxon>
    </lineage>
</organism>
<dbReference type="AlphaFoldDB" id="A0A8S2HNS4"/>
<evidence type="ECO:0000313" key="4">
    <source>
        <dbReference type="EMBL" id="CAF3667652.1"/>
    </source>
</evidence>
<dbReference type="GO" id="GO:0003676">
    <property type="term" value="F:nucleic acid binding"/>
    <property type="evidence" value="ECO:0007669"/>
    <property type="project" value="InterPro"/>
</dbReference>
<dbReference type="EMBL" id="CAJNOK010003012">
    <property type="protein sequence ID" value="CAF0884454.1"/>
    <property type="molecule type" value="Genomic_DNA"/>
</dbReference>